<dbReference type="OrthoDB" id="5185945at2"/>
<keyword evidence="2" id="KW-1185">Reference proteome</keyword>
<name>A0A345NJ23_9MICO</name>
<sequence>MTKDVDVDDGPPAVPVQRLGFAPGQIVVEYGFDDDVDEELRRAVEAVVGSPLEDEDYDGIVDVVLLWWRDGDGDLADELVDTVTTLDDGGFVALLTPGAGRDDRVEAHDVQEACATCSLTASGGVALGGWLGQRLVGRR</sequence>
<dbReference type="RefSeq" id="WP_114926797.1">
    <property type="nucleotide sequence ID" value="NZ_CP031229.1"/>
</dbReference>
<reference evidence="1 2" key="1">
    <citation type="submission" date="2018-07" db="EMBL/GenBank/DDBJ databases">
        <title>Complete genome sequencing of Ornithinimicrobium sp. AMA3305.</title>
        <authorList>
            <person name="Bae J.-W."/>
        </authorList>
    </citation>
    <scope>NUCLEOTIDE SEQUENCE [LARGE SCALE GENOMIC DNA]</scope>
    <source>
        <strain evidence="1 2">AMA3305</strain>
    </source>
</reference>
<dbReference type="KEGG" id="orn:DV701_01600"/>
<dbReference type="AlphaFoldDB" id="A0A345NJ23"/>
<organism evidence="1 2">
    <name type="scientific">Ornithinimicrobium avium</name>
    <dbReference type="NCBI Taxonomy" id="2283195"/>
    <lineage>
        <taxon>Bacteria</taxon>
        <taxon>Bacillati</taxon>
        <taxon>Actinomycetota</taxon>
        <taxon>Actinomycetes</taxon>
        <taxon>Micrococcales</taxon>
        <taxon>Ornithinimicrobiaceae</taxon>
        <taxon>Ornithinimicrobium</taxon>
    </lineage>
</organism>
<proteinExistence type="predicted"/>
<gene>
    <name evidence="1" type="ORF">DV701_01600</name>
</gene>
<evidence type="ECO:0000313" key="1">
    <source>
        <dbReference type="EMBL" id="AXH95031.1"/>
    </source>
</evidence>
<evidence type="ECO:0000313" key="2">
    <source>
        <dbReference type="Proteomes" id="UP000253790"/>
    </source>
</evidence>
<accession>A0A345NJ23</accession>
<dbReference type="InterPro" id="IPR021412">
    <property type="entry name" value="DUF3052"/>
</dbReference>
<dbReference type="Proteomes" id="UP000253790">
    <property type="component" value="Chromosome"/>
</dbReference>
<dbReference type="Pfam" id="PF11253">
    <property type="entry name" value="DUF3052"/>
    <property type="match status" value="1"/>
</dbReference>
<protein>
    <submittedName>
        <fullName evidence="1">DUF3052 domain-containing protein</fullName>
    </submittedName>
</protein>
<dbReference type="EMBL" id="CP031229">
    <property type="protein sequence ID" value="AXH95031.1"/>
    <property type="molecule type" value="Genomic_DNA"/>
</dbReference>